<evidence type="ECO:0000256" key="2">
    <source>
        <dbReference type="ARBA" id="ARBA00009331"/>
    </source>
</evidence>
<keyword evidence="3" id="KW-0999">Mitochondrion inner membrane</keyword>
<reference evidence="6" key="1">
    <citation type="submission" date="2020-04" db="EMBL/GenBank/DDBJ databases">
        <authorList>
            <person name="Alioto T."/>
            <person name="Alioto T."/>
            <person name="Gomez Garrido J."/>
        </authorList>
    </citation>
    <scope>NUCLEOTIDE SEQUENCE</scope>
    <source>
        <strain evidence="6">A484AB</strain>
    </source>
</reference>
<gene>
    <name evidence="6" type="ORF">PACLA_8A069327</name>
</gene>
<keyword evidence="5" id="KW-0472">Membrane</keyword>
<dbReference type="GO" id="GO:0005743">
    <property type="term" value="C:mitochondrial inner membrane"/>
    <property type="evidence" value="ECO:0007669"/>
    <property type="project" value="UniProtKB-SubCell"/>
</dbReference>
<proteinExistence type="inferred from homology"/>
<dbReference type="GO" id="GO:0006123">
    <property type="term" value="P:mitochondrial electron transport, cytochrome c to oxygen"/>
    <property type="evidence" value="ECO:0007669"/>
    <property type="project" value="InterPro"/>
</dbReference>
<dbReference type="SUPFAM" id="SSF81419">
    <property type="entry name" value="Mitochondrial cytochrome c oxidase subunit VIIa"/>
    <property type="match status" value="1"/>
</dbReference>
<dbReference type="OrthoDB" id="5966508at2759"/>
<dbReference type="InterPro" id="IPR039297">
    <property type="entry name" value="COX7a"/>
</dbReference>
<dbReference type="PANTHER" id="PTHR10510:SF11">
    <property type="entry name" value="CYTOCHROME C OXIDASE SUBUNIT 7A, MITOCHONDRIAL"/>
    <property type="match status" value="1"/>
</dbReference>
<evidence type="ECO:0000256" key="3">
    <source>
        <dbReference type="ARBA" id="ARBA00022792"/>
    </source>
</evidence>
<dbReference type="InterPro" id="IPR003177">
    <property type="entry name" value="Cytc_oxidase_su7a_met"/>
</dbReference>
<accession>A0A7D9K7L0</accession>
<dbReference type="Proteomes" id="UP001152795">
    <property type="component" value="Unassembled WGS sequence"/>
</dbReference>
<dbReference type="Gene3D" id="4.10.91.10">
    <property type="entry name" value="Cytochrome c oxidase, subunit VIIa"/>
    <property type="match status" value="1"/>
</dbReference>
<comment type="similarity">
    <text evidence="2">Belongs to the cytochrome c oxidase VIIa family.</text>
</comment>
<evidence type="ECO:0000256" key="1">
    <source>
        <dbReference type="ARBA" id="ARBA00004273"/>
    </source>
</evidence>
<evidence type="ECO:0000313" key="6">
    <source>
        <dbReference type="EMBL" id="CAB4042596.1"/>
    </source>
</evidence>
<keyword evidence="4" id="KW-0496">Mitochondrion</keyword>
<organism evidence="6 7">
    <name type="scientific">Paramuricea clavata</name>
    <name type="common">Red gorgonian</name>
    <name type="synonym">Violescent sea-whip</name>
    <dbReference type="NCBI Taxonomy" id="317549"/>
    <lineage>
        <taxon>Eukaryota</taxon>
        <taxon>Metazoa</taxon>
        <taxon>Cnidaria</taxon>
        <taxon>Anthozoa</taxon>
        <taxon>Octocorallia</taxon>
        <taxon>Malacalcyonacea</taxon>
        <taxon>Plexauridae</taxon>
        <taxon>Paramuricea</taxon>
    </lineage>
</organism>
<evidence type="ECO:0000313" key="7">
    <source>
        <dbReference type="Proteomes" id="UP001152795"/>
    </source>
</evidence>
<dbReference type="EMBL" id="CACRXK020030444">
    <property type="protein sequence ID" value="CAB4042596.1"/>
    <property type="molecule type" value="Genomic_DNA"/>
</dbReference>
<dbReference type="GO" id="GO:0045277">
    <property type="term" value="C:respiratory chain complex IV"/>
    <property type="evidence" value="ECO:0007669"/>
    <property type="project" value="InterPro"/>
</dbReference>
<dbReference type="GO" id="GO:0097250">
    <property type="term" value="P:mitochondrial respirasome assembly"/>
    <property type="evidence" value="ECO:0007669"/>
    <property type="project" value="TreeGrafter"/>
</dbReference>
<dbReference type="GO" id="GO:0002082">
    <property type="term" value="P:regulation of oxidative phosphorylation"/>
    <property type="evidence" value="ECO:0007669"/>
    <property type="project" value="TreeGrafter"/>
</dbReference>
<dbReference type="InterPro" id="IPR036539">
    <property type="entry name" value="Cyt_c_oxidase_su7a_sf"/>
</dbReference>
<dbReference type="AlphaFoldDB" id="A0A7D9K7L0"/>
<dbReference type="PANTHER" id="PTHR10510">
    <property type="entry name" value="CYTOCHROME C OXIDASE POLYPEPTIDE 7A"/>
    <property type="match status" value="1"/>
</dbReference>
<name>A0A7D9K7L0_PARCT</name>
<comment type="subcellular location">
    <subcellularLocation>
        <location evidence="1">Mitochondrion inner membrane</location>
    </subcellularLocation>
</comment>
<protein>
    <submittedName>
        <fullName evidence="6">Cytochrome c oxidase subunit 7A-related, mitochondrial</fullName>
    </submittedName>
</protein>
<comment type="caution">
    <text evidence="6">The sequence shown here is derived from an EMBL/GenBank/DDBJ whole genome shotgun (WGS) entry which is preliminary data.</text>
</comment>
<evidence type="ECO:0000256" key="5">
    <source>
        <dbReference type="ARBA" id="ARBA00023136"/>
    </source>
</evidence>
<evidence type="ECO:0000256" key="4">
    <source>
        <dbReference type="ARBA" id="ARBA00023128"/>
    </source>
</evidence>
<sequence>MFYKHNSFSGRLSSAEPFTAYQPQVLTELRPEIPRPVMASSGSTGSFSIANRTSNILKYQKLFQGGDHAAPVYLRGGSRDKMIYNIAMGFSVVGVGVTLATIYAMASGKLKKAA</sequence>
<keyword evidence="7" id="KW-1185">Reference proteome</keyword>
<dbReference type="Pfam" id="PF02238">
    <property type="entry name" value="COX7a"/>
    <property type="match status" value="1"/>
</dbReference>